<reference evidence="3" key="1">
    <citation type="submission" date="2016-10" db="EMBL/GenBank/DDBJ databases">
        <authorList>
            <person name="Varghese N."/>
            <person name="Submissions S."/>
        </authorList>
    </citation>
    <scope>NUCLEOTIDE SEQUENCE [LARGE SCALE GENOMIC DNA]</scope>
    <source>
        <strain evidence="3">S1b</strain>
    </source>
</reference>
<proteinExistence type="predicted"/>
<feature type="domain" description="Treble clef zinc finger" evidence="1">
    <location>
        <begin position="358"/>
        <end position="410"/>
    </location>
</feature>
<dbReference type="RefSeq" id="WP_074730695.1">
    <property type="nucleotide sequence ID" value="NZ_FOGW01000014.1"/>
</dbReference>
<keyword evidence="3" id="KW-1185">Reference proteome</keyword>
<evidence type="ECO:0000259" key="1">
    <source>
        <dbReference type="Pfam" id="PF14311"/>
    </source>
</evidence>
<organism evidence="2 3">
    <name type="scientific">Lachnobacterium bovis</name>
    <dbReference type="NCBI Taxonomy" id="140626"/>
    <lineage>
        <taxon>Bacteria</taxon>
        <taxon>Bacillati</taxon>
        <taxon>Bacillota</taxon>
        <taxon>Clostridia</taxon>
        <taxon>Lachnospirales</taxon>
        <taxon>Lachnospiraceae</taxon>
        <taxon>Lachnobacterium</taxon>
    </lineage>
</organism>
<protein>
    <submittedName>
        <fullName evidence="2">Probable Zinc-ribbon domain-containing protein</fullName>
    </submittedName>
</protein>
<feature type="domain" description="Treble clef zinc finger" evidence="1">
    <location>
        <begin position="84"/>
        <end position="137"/>
    </location>
</feature>
<evidence type="ECO:0000313" key="2">
    <source>
        <dbReference type="EMBL" id="SER92950.1"/>
    </source>
</evidence>
<dbReference type="EMBL" id="FOGW01000014">
    <property type="protein sequence ID" value="SER92950.1"/>
    <property type="molecule type" value="Genomic_DNA"/>
</dbReference>
<dbReference type="PANTHER" id="PTHR37317">
    <property type="entry name" value="BLR8090 PROTEIN"/>
    <property type="match status" value="1"/>
</dbReference>
<dbReference type="Pfam" id="PF14311">
    <property type="entry name" value="DUF4379"/>
    <property type="match status" value="5"/>
</dbReference>
<sequence>MAKKSNLQADFPDIAKQWHPTKNGDITPDMISAKSKEKYWWLGECGHEWQTQVYVRTTNHGCPYCAGKKVLSGFNDLAFVNPEIAAEWHPNKNGDLKPTMVAPSSNKKVWWLGKCGHEWQTTIDRRKRGDGCPICAKELQTSFPEQALFYYVRQYFEDATNSDYAAIGAELDIYIPSKRIAIEYDGFNWHKNSSFEKEKNSLCQEKGIKLIRIREEGLKLYEDCVCIIRRNRTDKASLSLAILQTIEFLDPNIMPDIDIERDRIDILNHYLSNEKKKSLDSLYPDIAKQWHPTKNGNISPTMVAPNSNKKVWWLGKCGHEWQAVIASRISGNGCPFCNGKKVLIGENDLLTINPILGREWHPTKNGELSPDMVTPNSHRKVWWLGKCGHEWEDTIAHRSNGRNCPFCSRRKILEGFNDLKTTNPLMAAEWHPTKNGALQPTMVSAYSKKRVWWKCKKGHEWETIIKSRSIRNTRCPYCSGNKIYKSE</sequence>
<evidence type="ECO:0000313" key="3">
    <source>
        <dbReference type="Proteomes" id="UP000182471"/>
    </source>
</evidence>
<name>A0A1H9T6R9_9FIRM</name>
<dbReference type="Proteomes" id="UP000182471">
    <property type="component" value="Unassembled WGS sequence"/>
</dbReference>
<dbReference type="AlphaFoldDB" id="A0A1H9T6R9"/>
<gene>
    <name evidence="2" type="ORF">SAMN02910429_01516</name>
</gene>
<dbReference type="PANTHER" id="PTHR37317:SF1">
    <property type="entry name" value="ZINC-RIBBON DOMAIN-CONTAINING PROTEIN-RELATED"/>
    <property type="match status" value="1"/>
</dbReference>
<accession>A0A1H9T6R9</accession>
<dbReference type="InterPro" id="IPR025487">
    <property type="entry name" value="DUF4379"/>
</dbReference>
<feature type="domain" description="Treble clef zinc finger" evidence="1">
    <location>
        <begin position="14"/>
        <end position="68"/>
    </location>
</feature>
<dbReference type="Gene3D" id="3.40.960.10">
    <property type="entry name" value="VSR Endonuclease"/>
    <property type="match status" value="1"/>
</dbReference>
<feature type="domain" description="Treble clef zinc finger" evidence="1">
    <location>
        <begin position="427"/>
        <end position="480"/>
    </location>
</feature>
<feature type="domain" description="Treble clef zinc finger" evidence="1">
    <location>
        <begin position="286"/>
        <end position="340"/>
    </location>
</feature>